<dbReference type="AlphaFoldDB" id="A0A9P8L4S6"/>
<keyword evidence="12" id="KW-1185">Reference proteome</keyword>
<dbReference type="PANTHER" id="PTHR31404">
    <property type="entry name" value="MITOCHONDRIAL GENOME MAINTENANCE PROTEIN MGM101"/>
    <property type="match status" value="1"/>
</dbReference>
<dbReference type="GO" id="GO:0036297">
    <property type="term" value="P:interstrand cross-link repair"/>
    <property type="evidence" value="ECO:0007669"/>
    <property type="project" value="TreeGrafter"/>
</dbReference>
<organism evidence="11 12">
    <name type="scientific">Glutinoglossum americanum</name>
    <dbReference type="NCBI Taxonomy" id="1670608"/>
    <lineage>
        <taxon>Eukaryota</taxon>
        <taxon>Fungi</taxon>
        <taxon>Dikarya</taxon>
        <taxon>Ascomycota</taxon>
        <taxon>Pezizomycotina</taxon>
        <taxon>Geoglossomycetes</taxon>
        <taxon>Geoglossales</taxon>
        <taxon>Geoglossaceae</taxon>
        <taxon>Glutinoglossum</taxon>
    </lineage>
</organism>
<keyword evidence="5" id="KW-0809">Transit peptide</keyword>
<reference evidence="11" key="1">
    <citation type="submission" date="2021-03" db="EMBL/GenBank/DDBJ databases">
        <title>Comparative genomics and phylogenomic investigation of the class Geoglossomycetes provide insights into ecological specialization and systematics.</title>
        <authorList>
            <person name="Melie T."/>
            <person name="Pirro S."/>
            <person name="Miller A.N."/>
            <person name="Quandt A."/>
        </authorList>
    </citation>
    <scope>NUCLEOTIDE SEQUENCE</scope>
    <source>
        <strain evidence="11">GBOQ0MN5Z8</strain>
    </source>
</reference>
<accession>A0A9P8L4S6</accession>
<comment type="similarity">
    <text evidence="2">Belongs to the MGM101 family.</text>
</comment>
<evidence type="ECO:0000256" key="10">
    <source>
        <dbReference type="SAM" id="MobiDB-lite"/>
    </source>
</evidence>
<sequence>MASQLARTTGKGPLLPVCLSFRAAPLPPHAATVSRRAVTKRFRSYQCLALNPTSRLQAQQVLKPSSPRKAEDSPTTITAPIPNGDSPGNPSDLPIRDLTGGFADQNIVLDEGSRQVDWTNSFHGLSAEPFPKEIAEILTQSIPEEDVEVKPDGIIYLPEIKYRRILNRAFGPGGWGLAPRGETIVTSKAVTREYALVVLGRLMSVARGEQDYFSPDGIPTAAEGCKSNAMVRCCKDLGVASELWDPRWIRKYLEKNTREAMVENVLTKRRKKFVLRKDDKIRYPFKEIKTVGASPQTTK</sequence>
<evidence type="ECO:0000256" key="7">
    <source>
        <dbReference type="ARBA" id="ARBA00023128"/>
    </source>
</evidence>
<keyword evidence="7" id="KW-0496">Mitochondrion</keyword>
<dbReference type="EMBL" id="JAGHQL010000059">
    <property type="protein sequence ID" value="KAH0542170.1"/>
    <property type="molecule type" value="Genomic_DNA"/>
</dbReference>
<keyword evidence="4" id="KW-0227">DNA damage</keyword>
<protein>
    <recommendedName>
        <fullName evidence="3">Mitochondrial genome maintenance protein MGM101</fullName>
    </recommendedName>
</protein>
<evidence type="ECO:0000256" key="2">
    <source>
        <dbReference type="ARBA" id="ARBA00007053"/>
    </source>
</evidence>
<dbReference type="GO" id="GO:0000262">
    <property type="term" value="C:mitochondrial chromosome"/>
    <property type="evidence" value="ECO:0007669"/>
    <property type="project" value="InterPro"/>
</dbReference>
<feature type="region of interest" description="Disordered" evidence="10">
    <location>
        <begin position="58"/>
        <end position="92"/>
    </location>
</feature>
<evidence type="ECO:0000256" key="9">
    <source>
        <dbReference type="ARBA" id="ARBA00023271"/>
    </source>
</evidence>
<comment type="caution">
    <text evidence="11">The sequence shown here is derived from an EMBL/GenBank/DDBJ whole genome shotgun (WGS) entry which is preliminary data.</text>
</comment>
<evidence type="ECO:0000256" key="8">
    <source>
        <dbReference type="ARBA" id="ARBA00023204"/>
    </source>
</evidence>
<dbReference type="OrthoDB" id="17164at2759"/>
<proteinExistence type="inferred from homology"/>
<evidence type="ECO:0000256" key="1">
    <source>
        <dbReference type="ARBA" id="ARBA00004436"/>
    </source>
</evidence>
<dbReference type="Pfam" id="PF06420">
    <property type="entry name" value="Mgm101p"/>
    <property type="match status" value="1"/>
</dbReference>
<dbReference type="GO" id="GO:0000725">
    <property type="term" value="P:recombinational repair"/>
    <property type="evidence" value="ECO:0007669"/>
    <property type="project" value="TreeGrafter"/>
</dbReference>
<gene>
    <name evidence="11" type="ORF">FGG08_003391</name>
</gene>
<dbReference type="GO" id="GO:0003697">
    <property type="term" value="F:single-stranded DNA binding"/>
    <property type="evidence" value="ECO:0007669"/>
    <property type="project" value="InterPro"/>
</dbReference>
<evidence type="ECO:0000256" key="4">
    <source>
        <dbReference type="ARBA" id="ARBA00022763"/>
    </source>
</evidence>
<evidence type="ECO:0000313" key="11">
    <source>
        <dbReference type="EMBL" id="KAH0542170.1"/>
    </source>
</evidence>
<evidence type="ECO:0000256" key="6">
    <source>
        <dbReference type="ARBA" id="ARBA00023125"/>
    </source>
</evidence>
<comment type="subcellular location">
    <subcellularLocation>
        <location evidence="1">Mitochondrion matrix</location>
        <location evidence="1">Mitochondrion nucleoid</location>
    </subcellularLocation>
</comment>
<evidence type="ECO:0000313" key="12">
    <source>
        <dbReference type="Proteomes" id="UP000698800"/>
    </source>
</evidence>
<name>A0A9P8L4S6_9PEZI</name>
<keyword evidence="8" id="KW-0234">DNA repair</keyword>
<dbReference type="PANTHER" id="PTHR31404:SF0">
    <property type="entry name" value="MITOCHONDRIAL GENOME MAINTENANCE PROTEIN MGM101"/>
    <property type="match status" value="1"/>
</dbReference>
<evidence type="ECO:0000256" key="3">
    <source>
        <dbReference type="ARBA" id="ARBA00013628"/>
    </source>
</evidence>
<evidence type="ECO:0000256" key="5">
    <source>
        <dbReference type="ARBA" id="ARBA00022946"/>
    </source>
</evidence>
<dbReference type="InterPro" id="IPR009446">
    <property type="entry name" value="Mgm101"/>
</dbReference>
<keyword evidence="6" id="KW-0238">DNA-binding</keyword>
<keyword evidence="9" id="KW-1135">Mitochondrion nucleoid</keyword>
<dbReference type="Proteomes" id="UP000698800">
    <property type="component" value="Unassembled WGS sequence"/>
</dbReference>